<proteinExistence type="inferred from homology"/>
<feature type="compositionally biased region" description="Basic and acidic residues" evidence="8">
    <location>
        <begin position="114"/>
        <end position="137"/>
    </location>
</feature>
<dbReference type="VEuPathDB" id="VectorBase:AGAMI1_009627"/>
<feature type="compositionally biased region" description="Basic and acidic residues" evidence="8">
    <location>
        <begin position="144"/>
        <end position="182"/>
    </location>
</feature>
<keyword evidence="6" id="KW-0552">Olfaction</keyword>
<feature type="compositionally biased region" description="Polar residues" evidence="8">
    <location>
        <begin position="102"/>
        <end position="111"/>
    </location>
</feature>
<evidence type="ECO:0000256" key="8">
    <source>
        <dbReference type="SAM" id="MobiDB-lite"/>
    </source>
</evidence>
<dbReference type="Proteomes" id="UP000007062">
    <property type="component" value="Chromosome 3L"/>
</dbReference>
<comment type="similarity">
    <text evidence="2">Belongs to the PBP/GOBP family.</text>
</comment>
<dbReference type="GO" id="GO:0005549">
    <property type="term" value="F:odorant binding"/>
    <property type="evidence" value="ECO:0007669"/>
    <property type="project" value="InterPro"/>
</dbReference>
<evidence type="ECO:0000256" key="5">
    <source>
        <dbReference type="ARBA" id="ARBA00022606"/>
    </source>
</evidence>
<evidence type="ECO:0000256" key="4">
    <source>
        <dbReference type="ARBA" id="ARBA00022525"/>
    </source>
</evidence>
<evidence type="ECO:0000256" key="3">
    <source>
        <dbReference type="ARBA" id="ARBA00022448"/>
    </source>
</evidence>
<evidence type="ECO:0000256" key="2">
    <source>
        <dbReference type="ARBA" id="ARBA00008098"/>
    </source>
</evidence>
<reference evidence="9" key="3">
    <citation type="submission" date="2020-05" db="UniProtKB">
        <authorList>
            <consortium name="EnsemblMetazoa"/>
        </authorList>
    </citation>
    <scope>IDENTIFICATION</scope>
    <source>
        <strain evidence="9">PEST</strain>
    </source>
</reference>
<dbReference type="CTD" id="37605"/>
<keyword evidence="7" id="KW-1015">Disulfide bond</keyword>
<dbReference type="SUPFAM" id="SSF47565">
    <property type="entry name" value="Insect pheromone/odorant-binding proteins"/>
    <property type="match status" value="1"/>
</dbReference>
<dbReference type="InterPro" id="IPR006170">
    <property type="entry name" value="PBP/GOBP"/>
</dbReference>
<evidence type="ECO:0000256" key="1">
    <source>
        <dbReference type="ARBA" id="ARBA00004613"/>
    </source>
</evidence>
<dbReference type="RefSeq" id="XP_061509490.1">
    <property type="nucleotide sequence ID" value="XM_061653506.1"/>
</dbReference>
<dbReference type="GO" id="GO:0005576">
    <property type="term" value="C:extracellular region"/>
    <property type="evidence" value="ECO:0007669"/>
    <property type="project" value="UniProtKB-SubCell"/>
</dbReference>
<feature type="compositionally biased region" description="Basic and acidic residues" evidence="8">
    <location>
        <begin position="88"/>
        <end position="98"/>
    </location>
</feature>
<dbReference type="GO" id="GO:0007608">
    <property type="term" value="P:sensory perception of smell"/>
    <property type="evidence" value="ECO:0007669"/>
    <property type="project" value="UniProtKB-KW"/>
</dbReference>
<dbReference type="Gene3D" id="1.10.238.20">
    <property type="entry name" value="Pheromone/general odorant binding protein domain"/>
    <property type="match status" value="1"/>
</dbReference>
<dbReference type="VEuPathDB" id="VectorBase:AGAP012331"/>
<evidence type="ECO:0000256" key="6">
    <source>
        <dbReference type="ARBA" id="ARBA00022725"/>
    </source>
</evidence>
<feature type="region of interest" description="Disordered" evidence="8">
    <location>
        <begin position="66"/>
        <end position="240"/>
    </location>
</feature>
<dbReference type="Pfam" id="PF01395">
    <property type="entry name" value="PBP_GOBP"/>
    <property type="match status" value="1"/>
</dbReference>
<reference evidence="9 10" key="2">
    <citation type="journal article" date="2004" name="Trends Parasitol.">
        <title>The Anopheles gambiae genome: an update.</title>
        <authorList>
            <person name="Mongin E."/>
            <person name="Louis C."/>
            <person name="Holt R.A."/>
            <person name="Birney E."/>
            <person name="Collins F.H."/>
        </authorList>
    </citation>
    <scope>NUCLEOTIDE SEQUENCE [LARGE SCALE GENOMIC DNA]</scope>
    <source>
        <strain evidence="9 10">PEST</strain>
    </source>
</reference>
<reference evidence="9 10" key="1">
    <citation type="journal article" date="2002" name="Science">
        <title>The genome sequence of the malaria mosquito Anopheles gambiae.</title>
        <authorList>
            <person name="Holt R.A."/>
            <person name="Subramanian G.M."/>
            <person name="Halpern A."/>
            <person name="Sutton G.G."/>
            <person name="Charlab R."/>
            <person name="Nusskern D.R."/>
            <person name="Wincker P."/>
            <person name="Clark A.G."/>
            <person name="Ribeiro J.M."/>
            <person name="Wides R."/>
            <person name="Salzberg S.L."/>
            <person name="Loftus B."/>
            <person name="Yandell M."/>
            <person name="Majoros W.H."/>
            <person name="Rusch D.B."/>
            <person name="Lai Z."/>
            <person name="Kraft C.L."/>
            <person name="Abril J.F."/>
            <person name="Anthouard V."/>
            <person name="Arensburger P."/>
            <person name="Atkinson P.W."/>
            <person name="Baden H."/>
            <person name="de Berardinis V."/>
            <person name="Baldwin D."/>
            <person name="Benes V."/>
            <person name="Biedler J."/>
            <person name="Blass C."/>
            <person name="Bolanos R."/>
            <person name="Boscus D."/>
            <person name="Barnstead M."/>
            <person name="Cai S."/>
            <person name="Center A."/>
            <person name="Chaturverdi K."/>
            <person name="Christophides G.K."/>
            <person name="Chrystal M.A."/>
            <person name="Clamp M."/>
            <person name="Cravchik A."/>
            <person name="Curwen V."/>
            <person name="Dana A."/>
            <person name="Delcher A."/>
            <person name="Dew I."/>
            <person name="Evans C.A."/>
            <person name="Flanigan M."/>
            <person name="Grundschober-Freimoser A."/>
            <person name="Friedli L."/>
            <person name="Gu Z."/>
            <person name="Guan P."/>
            <person name="Guigo R."/>
            <person name="Hillenmeyer M.E."/>
            <person name="Hladun S.L."/>
            <person name="Hogan J.R."/>
            <person name="Hong Y.S."/>
            <person name="Hoover J."/>
            <person name="Jaillon O."/>
            <person name="Ke Z."/>
            <person name="Kodira C."/>
            <person name="Kokoza E."/>
            <person name="Koutsos A."/>
            <person name="Letunic I."/>
            <person name="Levitsky A."/>
            <person name="Liang Y."/>
            <person name="Lin J.J."/>
            <person name="Lobo N.F."/>
            <person name="Lopez J.R."/>
            <person name="Malek J.A."/>
            <person name="McIntosh T.C."/>
            <person name="Meister S."/>
            <person name="Miller J."/>
            <person name="Mobarry C."/>
            <person name="Mongin E."/>
            <person name="Murphy S.D."/>
            <person name="O'Brochta D.A."/>
            <person name="Pfannkoch C."/>
            <person name="Qi R."/>
            <person name="Regier M.A."/>
            <person name="Remington K."/>
            <person name="Shao H."/>
            <person name="Sharakhova M.V."/>
            <person name="Sitter C.D."/>
            <person name="Shetty J."/>
            <person name="Smith T.J."/>
            <person name="Strong R."/>
            <person name="Sun J."/>
            <person name="Thomasova D."/>
            <person name="Ton L.Q."/>
            <person name="Topalis P."/>
            <person name="Tu Z."/>
            <person name="Unger M.F."/>
            <person name="Walenz B."/>
            <person name="Wang A."/>
            <person name="Wang J."/>
            <person name="Wang M."/>
            <person name="Wang X."/>
            <person name="Woodford K.J."/>
            <person name="Wortman J.R."/>
            <person name="Wu M."/>
            <person name="Yao A."/>
            <person name="Zdobnov E.M."/>
            <person name="Zhang H."/>
            <person name="Zhao Q."/>
            <person name="Zhao S."/>
            <person name="Zhu S.C."/>
            <person name="Zhimulev I."/>
            <person name="Coluzzi M."/>
            <person name="della Torre A."/>
            <person name="Roth C.W."/>
            <person name="Louis C."/>
            <person name="Kalush F."/>
            <person name="Mural R.J."/>
            <person name="Myers E.W."/>
            <person name="Adams M.D."/>
            <person name="Smith H.O."/>
            <person name="Broder S."/>
            <person name="Gardner M.J."/>
            <person name="Fraser C.M."/>
            <person name="Birney E."/>
            <person name="Bork P."/>
            <person name="Brey P.T."/>
            <person name="Venter J.C."/>
            <person name="Weissenbach J."/>
            <person name="Kafatos F.C."/>
            <person name="Collins F.H."/>
            <person name="Hoffman S.L."/>
        </authorList>
    </citation>
    <scope>NUCLEOTIDE SEQUENCE [LARGE SCALE GENOMIC DNA]</scope>
    <source>
        <strain evidence="9 10">PEST</strain>
    </source>
</reference>
<evidence type="ECO:0000256" key="7">
    <source>
        <dbReference type="ARBA" id="ARBA00023157"/>
    </source>
</evidence>
<keyword evidence="3" id="KW-0813">Transport</keyword>
<name>A0A1S4H901_ANOGA</name>
<organism evidence="9 10">
    <name type="scientific">Anopheles gambiae</name>
    <name type="common">African malaria mosquito</name>
    <dbReference type="NCBI Taxonomy" id="7165"/>
    <lineage>
        <taxon>Eukaryota</taxon>
        <taxon>Metazoa</taxon>
        <taxon>Ecdysozoa</taxon>
        <taxon>Arthropoda</taxon>
        <taxon>Hexapoda</taxon>
        <taxon>Insecta</taxon>
        <taxon>Pterygota</taxon>
        <taxon>Neoptera</taxon>
        <taxon>Endopterygota</taxon>
        <taxon>Diptera</taxon>
        <taxon>Nematocera</taxon>
        <taxon>Culicoidea</taxon>
        <taxon>Culicidae</taxon>
        <taxon>Anophelinae</taxon>
        <taxon>Anopheles</taxon>
    </lineage>
</organism>
<evidence type="ECO:0000313" key="10">
    <source>
        <dbReference type="Proteomes" id="UP000007062"/>
    </source>
</evidence>
<accession>A0A1S4H901</accession>
<dbReference type="PANTHER" id="PTHR21066:SF9">
    <property type="entry name" value="ODORANT-BINDING PROTEIN 59A"/>
    <property type="match status" value="1"/>
</dbReference>
<dbReference type="FunCoup" id="A0A1S4H901">
    <property type="interactions" value="55"/>
</dbReference>
<dbReference type="EnsemblMetazoa" id="AGAP012331-RA">
    <property type="protein sequence ID" value="AGAP012331-PA"/>
    <property type="gene ID" value="AGAP012331"/>
</dbReference>
<dbReference type="AlphaFoldDB" id="A0A1S4H901"/>
<feature type="compositionally biased region" description="Low complexity" evidence="8">
    <location>
        <begin position="231"/>
        <end position="240"/>
    </location>
</feature>
<dbReference type="KEGG" id="aga:3292662"/>
<keyword evidence="5" id="KW-0716">Sensory transduction</keyword>
<dbReference type="InterPro" id="IPR036728">
    <property type="entry name" value="PBP_GOBP_sf"/>
</dbReference>
<comment type="subcellular location">
    <subcellularLocation>
        <location evidence="1">Secreted</location>
    </subcellularLocation>
</comment>
<dbReference type="InterPro" id="IPR052295">
    <property type="entry name" value="Odorant-binding_protein"/>
</dbReference>
<evidence type="ECO:0000313" key="9">
    <source>
        <dbReference type="EnsemblMetazoa" id="AGAP012331-PA"/>
    </source>
</evidence>
<dbReference type="EMBL" id="AAAB01008986">
    <property type="status" value="NOT_ANNOTATED_CDS"/>
    <property type="molecule type" value="Genomic_DNA"/>
</dbReference>
<dbReference type="InParanoid" id="A0A1S4H901"/>
<keyword evidence="4" id="KW-0964">Secreted</keyword>
<dbReference type="GeneID" id="3292662"/>
<dbReference type="PANTHER" id="PTHR21066">
    <property type="entry name" value="ODORANT-BINDING PROTEIN 59A-RELATED"/>
    <property type="match status" value="1"/>
</dbReference>
<protein>
    <submittedName>
        <fullName evidence="9">Uncharacterized protein</fullName>
    </submittedName>
</protein>
<feature type="compositionally biased region" description="Low complexity" evidence="8">
    <location>
        <begin position="193"/>
        <end position="209"/>
    </location>
</feature>
<dbReference type="CDD" id="cd23992">
    <property type="entry name" value="PBP_GOBP"/>
    <property type="match status" value="1"/>
</dbReference>
<sequence length="339" mass="38033">MDENTPQKRCVSRAVTVGICGAIVLLLLVGTSPAPVEGLRCRTGEGPSADDVKRIVRTCMNKITNAGSENRTSDEYADYDSSASDESNEQKDNGDDNGRQGGSQPKRQGGSNKVHYDRRYDGNDRGQGRMNRPEEGGRWQQMDGSRREQSRNGEPDRARTMGEWGQRDRNGEEQQMMRDYGRSHRRRKRQYYGGQTAGSSSSVSAGEHSYNGRASSQHGEAGQGGNGTWSGGNFSSSSSSSTIERDRACLMQCFFEEMKATNADGFPEKHKVLHVITKDIREHELREFYVDSIQECFHMLGLDNRLKDKCDYSMRFVTCLSDRFETNCDDWESVTSAMF</sequence>
<keyword evidence="10" id="KW-1185">Reference proteome</keyword>
<feature type="compositionally biased region" description="Gly residues" evidence="8">
    <location>
        <begin position="221"/>
        <end position="230"/>
    </location>
</feature>